<protein>
    <recommendedName>
        <fullName evidence="5">Ketoreductase (KR) domain-containing protein</fullName>
    </recommendedName>
</protein>
<dbReference type="Gene3D" id="3.40.50.720">
    <property type="entry name" value="NAD(P)-binding Rossmann-like Domain"/>
    <property type="match status" value="1"/>
</dbReference>
<comment type="similarity">
    <text evidence="1">Belongs to the short-chain dehydrogenases/reductases (SDR) family.</text>
</comment>
<dbReference type="SUPFAM" id="SSF51735">
    <property type="entry name" value="NAD(P)-binding Rossmann-fold domains"/>
    <property type="match status" value="1"/>
</dbReference>
<dbReference type="InterPro" id="IPR002347">
    <property type="entry name" value="SDR_fam"/>
</dbReference>
<dbReference type="PANTHER" id="PTHR43618:SF8">
    <property type="entry name" value="7ALPHA-HYDROXYSTEROID DEHYDROGENASE"/>
    <property type="match status" value="1"/>
</dbReference>
<dbReference type="PANTHER" id="PTHR43618">
    <property type="entry name" value="7-ALPHA-HYDROXYSTEROID DEHYDROGENASE"/>
    <property type="match status" value="1"/>
</dbReference>
<dbReference type="GO" id="GO:0016491">
    <property type="term" value="F:oxidoreductase activity"/>
    <property type="evidence" value="ECO:0007669"/>
    <property type="project" value="UniProtKB-KW"/>
</dbReference>
<feature type="non-terminal residue" evidence="4">
    <location>
        <position position="151"/>
    </location>
</feature>
<evidence type="ECO:0000313" key="4">
    <source>
        <dbReference type="EMBL" id="SVD83784.1"/>
    </source>
</evidence>
<evidence type="ECO:0008006" key="5">
    <source>
        <dbReference type="Google" id="ProtNLM"/>
    </source>
</evidence>
<dbReference type="CDD" id="cd05233">
    <property type="entry name" value="SDR_c"/>
    <property type="match status" value="1"/>
</dbReference>
<dbReference type="InterPro" id="IPR036291">
    <property type="entry name" value="NAD(P)-bd_dom_sf"/>
</dbReference>
<organism evidence="4">
    <name type="scientific">marine metagenome</name>
    <dbReference type="NCBI Taxonomy" id="408172"/>
    <lineage>
        <taxon>unclassified sequences</taxon>
        <taxon>metagenomes</taxon>
        <taxon>ecological metagenomes</taxon>
    </lineage>
</organism>
<evidence type="ECO:0000256" key="2">
    <source>
        <dbReference type="ARBA" id="ARBA00022857"/>
    </source>
</evidence>
<gene>
    <name evidence="4" type="ORF">METZ01_LOCUS436638</name>
</gene>
<keyword evidence="2" id="KW-0521">NADP</keyword>
<sequence length="151" mass="16341">MAKVQCPLREIGLCVVTGGSSGIGEAYVKRLLSRCPDIRIINLSRSAPEELQGTSYNIHIPCDLSNKDSKKNALLELKSVLERHDGPSKKLLLINSSGFGTYDVFPEPSLQSQLDMLEVNAKAPLWLAGELIPHLKSWGGAILNVASLAGF</sequence>
<reference evidence="4" key="1">
    <citation type="submission" date="2018-05" db="EMBL/GenBank/DDBJ databases">
        <authorList>
            <person name="Lanie J.A."/>
            <person name="Ng W.-L."/>
            <person name="Kazmierczak K.M."/>
            <person name="Andrzejewski T.M."/>
            <person name="Davidsen T.M."/>
            <person name="Wayne K.J."/>
            <person name="Tettelin H."/>
            <person name="Glass J.I."/>
            <person name="Rusch D."/>
            <person name="Podicherti R."/>
            <person name="Tsui H.-C.T."/>
            <person name="Winkler M.E."/>
        </authorList>
    </citation>
    <scope>NUCLEOTIDE SEQUENCE</scope>
</reference>
<evidence type="ECO:0000256" key="1">
    <source>
        <dbReference type="ARBA" id="ARBA00006484"/>
    </source>
</evidence>
<dbReference type="InterPro" id="IPR052178">
    <property type="entry name" value="Sec_Metab_Biosynth_SDR"/>
</dbReference>
<keyword evidence="3" id="KW-0560">Oxidoreductase</keyword>
<accession>A0A382YKP6</accession>
<proteinExistence type="inferred from homology"/>
<dbReference type="EMBL" id="UINC01176588">
    <property type="protein sequence ID" value="SVD83784.1"/>
    <property type="molecule type" value="Genomic_DNA"/>
</dbReference>
<dbReference type="PRINTS" id="PR00081">
    <property type="entry name" value="GDHRDH"/>
</dbReference>
<name>A0A382YKP6_9ZZZZ</name>
<dbReference type="AlphaFoldDB" id="A0A382YKP6"/>
<dbReference type="Pfam" id="PF00106">
    <property type="entry name" value="adh_short"/>
    <property type="match status" value="1"/>
</dbReference>
<evidence type="ECO:0000256" key="3">
    <source>
        <dbReference type="ARBA" id="ARBA00023002"/>
    </source>
</evidence>